<dbReference type="RefSeq" id="WP_085079123.1">
    <property type="nucleotide sequence ID" value="NZ_JACKRZ010000369.1"/>
</dbReference>
<organism evidence="1 2">
    <name type="scientific">Mycobacterium palustre</name>
    <dbReference type="NCBI Taxonomy" id="153971"/>
    <lineage>
        <taxon>Bacteria</taxon>
        <taxon>Bacillati</taxon>
        <taxon>Actinomycetota</taxon>
        <taxon>Actinomycetes</taxon>
        <taxon>Mycobacteriales</taxon>
        <taxon>Mycobacteriaceae</taxon>
        <taxon>Mycobacterium</taxon>
        <taxon>Mycobacterium simiae complex</taxon>
    </lineage>
</organism>
<dbReference type="Proteomes" id="UP000193529">
    <property type="component" value="Unassembled WGS sequence"/>
</dbReference>
<evidence type="ECO:0000313" key="2">
    <source>
        <dbReference type="Proteomes" id="UP000193529"/>
    </source>
</evidence>
<name>A0A1X1ZIQ4_9MYCO</name>
<dbReference type="AlphaFoldDB" id="A0A1X1ZIQ4"/>
<comment type="caution">
    <text evidence="1">The sequence shown here is derived from an EMBL/GenBank/DDBJ whole genome shotgun (WGS) entry which is preliminary data.</text>
</comment>
<protein>
    <recommendedName>
        <fullName evidence="3">Dihydrodiol dehydrogenase</fullName>
    </recommendedName>
</protein>
<dbReference type="STRING" id="153971.AWC19_11885"/>
<evidence type="ECO:0008006" key="3">
    <source>
        <dbReference type="Google" id="ProtNLM"/>
    </source>
</evidence>
<sequence length="84" mass="9359">MTIEFGGGDSVHLPKVGPVIRNEFAQVSVNFDTSGNSARLRLEDLRSGRVRYLDALELETIIWLSDERLTALLDPSAGRWRGDT</sequence>
<gene>
    <name evidence="1" type="ORF">AWC19_11885</name>
</gene>
<dbReference type="OrthoDB" id="2877291at2"/>
<dbReference type="EMBL" id="LQPJ01000109">
    <property type="protein sequence ID" value="ORW23254.1"/>
    <property type="molecule type" value="Genomic_DNA"/>
</dbReference>
<proteinExistence type="predicted"/>
<evidence type="ECO:0000313" key="1">
    <source>
        <dbReference type="EMBL" id="ORW23254.1"/>
    </source>
</evidence>
<keyword evidence="2" id="KW-1185">Reference proteome</keyword>
<accession>A0A1X1ZIQ4</accession>
<reference evidence="1 2" key="1">
    <citation type="submission" date="2016-01" db="EMBL/GenBank/DDBJ databases">
        <title>The new phylogeny of the genus Mycobacterium.</title>
        <authorList>
            <person name="Tarcisio F."/>
            <person name="Conor M."/>
            <person name="Antonella G."/>
            <person name="Elisabetta G."/>
            <person name="Giulia F.S."/>
            <person name="Sara T."/>
            <person name="Anna F."/>
            <person name="Clotilde B."/>
            <person name="Roberto B."/>
            <person name="Veronica D.S."/>
            <person name="Fabio R."/>
            <person name="Monica P."/>
            <person name="Olivier J."/>
            <person name="Enrico T."/>
            <person name="Nicola S."/>
        </authorList>
    </citation>
    <scope>NUCLEOTIDE SEQUENCE [LARGE SCALE GENOMIC DNA]</scope>
    <source>
        <strain evidence="1 2">DSM 44572</strain>
    </source>
</reference>